<comment type="caution">
    <text evidence="2">The sequence shown here is derived from an EMBL/GenBank/DDBJ whole genome shotgun (WGS) entry which is preliminary data.</text>
</comment>
<gene>
    <name evidence="2" type="ORF">SY86_11785</name>
</gene>
<dbReference type="AlphaFoldDB" id="A0A0M2KFG7"/>
<keyword evidence="1" id="KW-1133">Transmembrane helix</keyword>
<reference evidence="2 3" key="1">
    <citation type="submission" date="2015-01" db="EMBL/GenBank/DDBJ databases">
        <title>Erwinia tracheiphila.</title>
        <authorList>
            <person name="Shapiro L.R."/>
        </authorList>
    </citation>
    <scope>NUCLEOTIDE SEQUENCE [LARGE SCALE GENOMIC DNA]</scope>
    <source>
        <strain evidence="2 3">BuffGH</strain>
    </source>
</reference>
<keyword evidence="1" id="KW-0812">Transmembrane</keyword>
<feature type="transmembrane region" description="Helical" evidence="1">
    <location>
        <begin position="49"/>
        <end position="70"/>
    </location>
</feature>
<dbReference type="InterPro" id="IPR006481">
    <property type="entry name" value="Phage_lambda_GpS_holin"/>
</dbReference>
<proteinExistence type="predicted"/>
<feature type="transmembrane region" description="Helical" evidence="1">
    <location>
        <begin position="12"/>
        <end position="37"/>
    </location>
</feature>
<organism evidence="2 3">
    <name type="scientific">Erwinia tracheiphila</name>
    <dbReference type="NCBI Taxonomy" id="65700"/>
    <lineage>
        <taxon>Bacteria</taxon>
        <taxon>Pseudomonadati</taxon>
        <taxon>Pseudomonadota</taxon>
        <taxon>Gammaproteobacteria</taxon>
        <taxon>Enterobacterales</taxon>
        <taxon>Erwiniaceae</taxon>
        <taxon>Erwinia</taxon>
    </lineage>
</organism>
<dbReference type="PATRIC" id="fig|65700.7.peg.2981"/>
<dbReference type="Proteomes" id="UP000033924">
    <property type="component" value="Unassembled WGS sequence"/>
</dbReference>
<accession>A0A0M2KFG7</accession>
<feature type="transmembrane region" description="Helical" evidence="1">
    <location>
        <begin position="76"/>
        <end position="93"/>
    </location>
</feature>
<name>A0A0M2KFG7_9GAMM</name>
<protein>
    <submittedName>
        <fullName evidence="2">Holin</fullName>
    </submittedName>
</protein>
<evidence type="ECO:0000256" key="1">
    <source>
        <dbReference type="SAM" id="Phobius"/>
    </source>
</evidence>
<sequence>MQMPEKSPDFWAAGIAWLLSVKEQGIAAVLAGVMAWLRGKYEGDGGWKSFFDALMCSIFGWFVKDGLSLIGVGTDWAYFASVIIGYLGTRYFGGRIKDLADRKMGAAK</sequence>
<keyword evidence="3" id="KW-1185">Reference proteome</keyword>
<dbReference type="EMBL" id="JXNU01000003">
    <property type="protein sequence ID" value="KKF35953.1"/>
    <property type="molecule type" value="Genomic_DNA"/>
</dbReference>
<evidence type="ECO:0000313" key="3">
    <source>
        <dbReference type="Proteomes" id="UP000033924"/>
    </source>
</evidence>
<evidence type="ECO:0000313" key="2">
    <source>
        <dbReference type="EMBL" id="KKF35953.1"/>
    </source>
</evidence>
<dbReference type="STRING" id="65700.SY86_11785"/>
<dbReference type="Pfam" id="PF05106">
    <property type="entry name" value="Phage_holin_3_1"/>
    <property type="match status" value="1"/>
</dbReference>
<keyword evidence="1" id="KW-0472">Membrane</keyword>
<dbReference type="NCBIfam" id="TIGR01594">
    <property type="entry name" value="holin_lambda"/>
    <property type="match status" value="1"/>
</dbReference>